<organism evidence="2">
    <name type="scientific">Parabacteroides goldsteinii</name>
    <dbReference type="NCBI Taxonomy" id="328812"/>
    <lineage>
        <taxon>Bacteria</taxon>
        <taxon>Pseudomonadati</taxon>
        <taxon>Bacteroidota</taxon>
        <taxon>Bacteroidia</taxon>
        <taxon>Bacteroidales</taxon>
        <taxon>Tannerellaceae</taxon>
        <taxon>Parabacteroides</taxon>
    </lineage>
</organism>
<feature type="transmembrane region" description="Helical" evidence="1">
    <location>
        <begin position="20"/>
        <end position="40"/>
    </location>
</feature>
<protein>
    <submittedName>
        <fullName evidence="2">Uncharacterized protein</fullName>
    </submittedName>
</protein>
<dbReference type="EMBL" id="WKLP01000022">
    <property type="protein sequence ID" value="MRY12793.1"/>
    <property type="molecule type" value="Genomic_DNA"/>
</dbReference>
<proteinExistence type="predicted"/>
<accession>A0A6G1ZFQ9</accession>
<evidence type="ECO:0000256" key="1">
    <source>
        <dbReference type="SAM" id="Phobius"/>
    </source>
</evidence>
<gene>
    <name evidence="2" type="ORF">GKE01_15110</name>
</gene>
<keyword evidence="1" id="KW-0812">Transmembrane</keyword>
<keyword evidence="1" id="KW-1133">Transmembrane helix</keyword>
<sequence length="76" mass="9176">MVDLIEYLNQSGFTDLIRMFLIIGGLLSLVVFFLSIWFFIKISRSIFKHREQSMQYYYQRKEERKQTFKKKGAKNG</sequence>
<keyword evidence="1" id="KW-0472">Membrane</keyword>
<reference evidence="2" key="1">
    <citation type="journal article" date="2019" name="Nat. Med.">
        <title>A library of human gut bacterial isolates paired with longitudinal multiomics data enables mechanistic microbiome research.</title>
        <authorList>
            <person name="Poyet M."/>
            <person name="Groussin M."/>
            <person name="Gibbons S.M."/>
            <person name="Avila-Pacheco J."/>
            <person name="Jiang X."/>
            <person name="Kearney S.M."/>
            <person name="Perrotta A.R."/>
            <person name="Berdy B."/>
            <person name="Zhao S."/>
            <person name="Lieberman T.D."/>
            <person name="Swanson P.K."/>
            <person name="Smith M."/>
            <person name="Roesemann S."/>
            <person name="Alexander J.E."/>
            <person name="Rich S.A."/>
            <person name="Livny J."/>
            <person name="Vlamakis H."/>
            <person name="Clish C."/>
            <person name="Bullock K."/>
            <person name="Deik A."/>
            <person name="Scott J."/>
            <person name="Pierce K.A."/>
            <person name="Xavier R.J."/>
            <person name="Alm E.J."/>
        </authorList>
    </citation>
    <scope>NUCLEOTIDE SEQUENCE</scope>
    <source>
        <strain evidence="2">BIOML-A4</strain>
    </source>
</reference>
<evidence type="ECO:0000313" key="2">
    <source>
        <dbReference type="EMBL" id="MRY12793.1"/>
    </source>
</evidence>
<name>A0A6G1ZFQ9_9BACT</name>
<dbReference type="AlphaFoldDB" id="A0A6G1ZFQ9"/>
<comment type="caution">
    <text evidence="2">The sequence shown here is derived from an EMBL/GenBank/DDBJ whole genome shotgun (WGS) entry which is preliminary data.</text>
</comment>